<name>A0A8D3B7F4_SCOMX</name>
<comment type="subcellular location">
    <subcellularLocation>
        <location evidence="3">Cytoplasm</location>
    </subcellularLocation>
    <subcellularLocation>
        <location evidence="2">Endosome</location>
    </subcellularLocation>
    <subcellularLocation>
        <location evidence="1">Nucleus</location>
    </subcellularLocation>
</comment>
<evidence type="ECO:0000256" key="11">
    <source>
        <dbReference type="ARBA" id="ARBA00023242"/>
    </source>
</evidence>
<keyword evidence="10" id="KW-0649">Protein kinase inhibitor</keyword>
<evidence type="ECO:0000256" key="1">
    <source>
        <dbReference type="ARBA" id="ARBA00004123"/>
    </source>
</evidence>
<keyword evidence="8" id="KW-0967">Endosome</keyword>
<evidence type="ECO:0000256" key="12">
    <source>
        <dbReference type="ARBA" id="ARBA00023306"/>
    </source>
</evidence>
<sequence length="137" mass="15598">GLQPRVDARQPEDTLRPPVRRNLFGRPDPGEIRRNVAAAVRDDVQAFRERYNFDPVEHRPLAPRNYEWQEDSSPPEFYLRAAHGSRRPDAAERSERRPDAQPAPGRPEKRRSGASGDSLLGRSADEERRRPRGPGDG</sequence>
<dbReference type="GO" id="GO:0005768">
    <property type="term" value="C:endosome"/>
    <property type="evidence" value="ECO:0007669"/>
    <property type="project" value="UniProtKB-SubCell"/>
</dbReference>
<dbReference type="Proteomes" id="UP000694558">
    <property type="component" value="Chromosome 2"/>
</dbReference>
<feature type="compositionally biased region" description="Basic and acidic residues" evidence="16">
    <location>
        <begin position="123"/>
        <end position="137"/>
    </location>
</feature>
<evidence type="ECO:0000256" key="3">
    <source>
        <dbReference type="ARBA" id="ARBA00004496"/>
    </source>
</evidence>
<feature type="region of interest" description="Disordered" evidence="16">
    <location>
        <begin position="1"/>
        <end position="34"/>
    </location>
</feature>
<feature type="region of interest" description="Disordered" evidence="16">
    <location>
        <begin position="57"/>
        <end position="137"/>
    </location>
</feature>
<evidence type="ECO:0000313" key="19">
    <source>
        <dbReference type="Proteomes" id="UP000694558"/>
    </source>
</evidence>
<reference evidence="18" key="2">
    <citation type="submission" date="2025-08" db="UniProtKB">
        <authorList>
            <consortium name="Ensembl"/>
        </authorList>
    </citation>
    <scope>IDENTIFICATION</scope>
</reference>
<evidence type="ECO:0000256" key="9">
    <source>
        <dbReference type="ARBA" id="ARBA00022843"/>
    </source>
</evidence>
<dbReference type="InterPro" id="IPR044898">
    <property type="entry name" value="CDI_dom_sf"/>
</dbReference>
<evidence type="ECO:0000256" key="4">
    <source>
        <dbReference type="ARBA" id="ARBA00006726"/>
    </source>
</evidence>
<feature type="compositionally biased region" description="Basic and acidic residues" evidence="16">
    <location>
        <begin position="86"/>
        <end position="99"/>
    </location>
</feature>
<keyword evidence="7" id="KW-0597">Phosphoprotein</keyword>
<keyword evidence="6" id="KW-0963">Cytoplasm</keyword>
<keyword evidence="9" id="KW-0832">Ubl conjugation</keyword>
<dbReference type="GeneTree" id="ENSGT00940000174997"/>
<dbReference type="Ensembl" id="ENSSMAT00000030059.2">
    <property type="protein sequence ID" value="ENSSMAP00000029694.2"/>
    <property type="gene ID" value="ENSSMAG00000018203.2"/>
</dbReference>
<organism evidence="18 19">
    <name type="scientific">Scophthalmus maximus</name>
    <name type="common">Turbot</name>
    <name type="synonym">Psetta maxima</name>
    <dbReference type="NCBI Taxonomy" id="52904"/>
    <lineage>
        <taxon>Eukaryota</taxon>
        <taxon>Metazoa</taxon>
        <taxon>Chordata</taxon>
        <taxon>Craniata</taxon>
        <taxon>Vertebrata</taxon>
        <taxon>Euteleostomi</taxon>
        <taxon>Actinopterygii</taxon>
        <taxon>Neopterygii</taxon>
        <taxon>Teleostei</taxon>
        <taxon>Neoteleostei</taxon>
        <taxon>Acanthomorphata</taxon>
        <taxon>Carangaria</taxon>
        <taxon>Pleuronectiformes</taxon>
        <taxon>Pleuronectoidei</taxon>
        <taxon>Scophthalmidae</taxon>
        <taxon>Scophthalmus</taxon>
    </lineage>
</organism>
<protein>
    <recommendedName>
        <fullName evidence="5">Cyclin-dependent kinase inhibitor 1B</fullName>
    </recommendedName>
    <alternativeName>
        <fullName evidence="14">Cyclin-dependent kinase inhibitor p27</fullName>
    </alternativeName>
    <alternativeName>
        <fullName evidence="13">p27Kip1</fullName>
    </alternativeName>
</protein>
<dbReference type="GO" id="GO:0008285">
    <property type="term" value="P:negative regulation of cell population proliferation"/>
    <property type="evidence" value="ECO:0007669"/>
    <property type="project" value="TreeGrafter"/>
</dbReference>
<evidence type="ECO:0000259" key="17">
    <source>
        <dbReference type="Pfam" id="PF02234"/>
    </source>
</evidence>
<evidence type="ECO:0000256" key="6">
    <source>
        <dbReference type="ARBA" id="ARBA00022490"/>
    </source>
</evidence>
<evidence type="ECO:0000256" key="14">
    <source>
        <dbReference type="ARBA" id="ARBA00031925"/>
    </source>
</evidence>
<evidence type="ECO:0000256" key="5">
    <source>
        <dbReference type="ARBA" id="ARBA00014547"/>
    </source>
</evidence>
<feature type="domain" description="Cyclin-dependent kinase inhibitor" evidence="17">
    <location>
        <begin position="22"/>
        <end position="69"/>
    </location>
</feature>
<proteinExistence type="inferred from homology"/>
<dbReference type="GO" id="GO:0004861">
    <property type="term" value="F:cyclin-dependent protein serine/threonine kinase inhibitor activity"/>
    <property type="evidence" value="ECO:0007669"/>
    <property type="project" value="InterPro"/>
</dbReference>
<dbReference type="AlphaFoldDB" id="A0A8D3B7F4"/>
<evidence type="ECO:0000256" key="16">
    <source>
        <dbReference type="SAM" id="MobiDB-lite"/>
    </source>
</evidence>
<dbReference type="GO" id="GO:0051087">
    <property type="term" value="F:protein-folding chaperone binding"/>
    <property type="evidence" value="ECO:0007669"/>
    <property type="project" value="TreeGrafter"/>
</dbReference>
<keyword evidence="11" id="KW-0539">Nucleus</keyword>
<evidence type="ECO:0000313" key="18">
    <source>
        <dbReference type="Ensembl" id="ENSSMAP00000029694.2"/>
    </source>
</evidence>
<dbReference type="GO" id="GO:0005634">
    <property type="term" value="C:nucleus"/>
    <property type="evidence" value="ECO:0007669"/>
    <property type="project" value="UniProtKB-SubCell"/>
</dbReference>
<reference evidence="18" key="1">
    <citation type="submission" date="2023-05" db="EMBL/GenBank/DDBJ databases">
        <title>High-quality long-read genome of Scophthalmus maximus.</title>
        <authorList>
            <person name="Lien S."/>
            <person name="Martinez P."/>
        </authorList>
    </citation>
    <scope>NUCLEOTIDE SEQUENCE [LARGE SCALE GENOMIC DNA]</scope>
</reference>
<evidence type="ECO:0000256" key="13">
    <source>
        <dbReference type="ARBA" id="ARBA00031903"/>
    </source>
</evidence>
<evidence type="ECO:0000256" key="15">
    <source>
        <dbReference type="ARBA" id="ARBA00045727"/>
    </source>
</evidence>
<dbReference type="PANTHER" id="PTHR10265">
    <property type="entry name" value="CYCLIN-DEPENDENT KINASE INHIBITOR 1"/>
    <property type="match status" value="1"/>
</dbReference>
<dbReference type="PANTHER" id="PTHR10265:SF9">
    <property type="entry name" value="CYCLIN-DEPENDENT KINASE INHIBITOR 1B"/>
    <property type="match status" value="1"/>
</dbReference>
<keyword evidence="12" id="KW-0131">Cell cycle</keyword>
<dbReference type="Pfam" id="PF02234">
    <property type="entry name" value="CDI"/>
    <property type="match status" value="1"/>
</dbReference>
<dbReference type="InterPro" id="IPR003175">
    <property type="entry name" value="CDI_dom"/>
</dbReference>
<comment type="function">
    <text evidence="15">Important regulator of cell cycle progression. Inhibits the kinase activity of CDK2 bound to cyclin A, but has little inhibitory activity on CDK2 bound to SPDYA. Involved in G1 arrest. Potent inhibitor of cyclin E- and cyclin A-CDK2 complexes. Forms a complex with cyclin type D-CDK4 complexes and is involved in the assembly, stability, and modulation of CCND1-CDK4 complex activation. Acts either as an inhibitor or an activator of cyclin type D-CDK4 complexes depending on its phosphorylation state and/or stoichometry.</text>
</comment>
<comment type="similarity">
    <text evidence="4">Belongs to the CDI family.</text>
</comment>
<evidence type="ECO:0000256" key="10">
    <source>
        <dbReference type="ARBA" id="ARBA00023013"/>
    </source>
</evidence>
<dbReference type="GO" id="GO:0000082">
    <property type="term" value="P:G1/S transition of mitotic cell cycle"/>
    <property type="evidence" value="ECO:0007669"/>
    <property type="project" value="TreeGrafter"/>
</dbReference>
<dbReference type="Gene3D" id="4.10.365.10">
    <property type="entry name" value="p27"/>
    <property type="match status" value="1"/>
</dbReference>
<feature type="compositionally biased region" description="Basic and acidic residues" evidence="16">
    <location>
        <begin position="1"/>
        <end position="15"/>
    </location>
</feature>
<evidence type="ECO:0000256" key="2">
    <source>
        <dbReference type="ARBA" id="ARBA00004177"/>
    </source>
</evidence>
<dbReference type="GO" id="GO:0045930">
    <property type="term" value="P:negative regulation of mitotic cell cycle"/>
    <property type="evidence" value="ECO:0007669"/>
    <property type="project" value="TreeGrafter"/>
</dbReference>
<evidence type="ECO:0000256" key="8">
    <source>
        <dbReference type="ARBA" id="ARBA00022753"/>
    </source>
</evidence>
<accession>A0A8D3B7F4</accession>
<evidence type="ECO:0000256" key="7">
    <source>
        <dbReference type="ARBA" id="ARBA00022553"/>
    </source>
</evidence>